<evidence type="ECO:0000259" key="12">
    <source>
        <dbReference type="Pfam" id="PF02897"/>
    </source>
</evidence>
<sequence>MVKLLSSSLFIAGGTAITIGLGALGYPYIARTIAHFSKQRAFPVVSKAALKGACQTGLSVIPQQYPQVRRDAGIVEDLHGIKVADPYRWLEDPDSEETQAFVEAQNRLTTQVLSQCETRESFRQLFTKLYDYPKFGTPFKRADRYYYYHNSGLQQQYVLYSQDSPQGVPTVLIDPNTLSEDGTVSLKGIEFSENGQYLSYSLSSGGSDWATIQVMSIGAGGIPTPLPDKLDFVKFSCMAWTHDHKGFFYNRYADPKKADLGTETDINTNQLLCYHELGTPQSSDSVVFAMPDHPTRMSSAEVSDDGRYMLLSISEGCQPANRVYFVDLSLVGKTSSGALDFQSHDFFTGSKKLPVVKLVDNFDASYGYVANEGSVFSFMTNLHAPRYRIVRVDLSCPGTSPSAWSDLVPQHDKDVLQGASALKGDHIVVRYLRDVCGVIQLRQLSTGALVKELPLPGAGSVSGLSGSRKETEIFFSFQSFAEPGATYRYDVSSPSIEPTLFRRTELKVPHKAEDYTTTQVFVQSRDGTRVPLFITHRNGLKLDGSHPTLLYGYGGFNISLEPSFSASRLAFMKGYDGVFASANLRGGGEYGTSWRDSGSKENKQNVFDDFQACAEHLISAGYCYPSKLTIQGGSNGGLLVAACANQRPDLYACVLGQVGVMDMLRFHKFTIGHAWCTDYGNPDSAKELEYIYPYSPLHNVRIPEGGKGQYPAVLLLTGDHDDRVVPLHSHKLAATLQYELVLAPSVASRTHAELLKPGVEEDYDANSVAQRNPLLIRVEVRAGHGAGKPTAKVIEEVTDMICFAAKSMQATWVLASDE</sequence>
<dbReference type="Gene3D" id="2.130.10.120">
    <property type="entry name" value="Prolyl oligopeptidase, N-terminal domain"/>
    <property type="match status" value="1"/>
</dbReference>
<evidence type="ECO:0000256" key="6">
    <source>
        <dbReference type="ARBA" id="ARBA00022670"/>
    </source>
</evidence>
<dbReference type="AlphaFoldDB" id="A0A250X8S2"/>
<dbReference type="SUPFAM" id="SSF53474">
    <property type="entry name" value="alpha/beta-Hydrolases"/>
    <property type="match status" value="1"/>
</dbReference>
<dbReference type="PANTHER" id="PTHR42881">
    <property type="entry name" value="PROLYL ENDOPEPTIDASE"/>
    <property type="match status" value="1"/>
</dbReference>
<dbReference type="SUPFAM" id="SSF50993">
    <property type="entry name" value="Peptidase/esterase 'gauge' domain"/>
    <property type="match status" value="1"/>
</dbReference>
<evidence type="ECO:0000256" key="3">
    <source>
        <dbReference type="ARBA" id="ARBA00005228"/>
    </source>
</evidence>
<reference evidence="13 14" key="1">
    <citation type="submission" date="2017-08" db="EMBL/GenBank/DDBJ databases">
        <title>Acidophilic green algal genome provides insights into adaptation to an acidic environment.</title>
        <authorList>
            <person name="Hirooka S."/>
            <person name="Hirose Y."/>
            <person name="Kanesaki Y."/>
            <person name="Higuchi S."/>
            <person name="Fujiwara T."/>
            <person name="Onuma R."/>
            <person name="Era A."/>
            <person name="Ohbayashi R."/>
            <person name="Uzuka A."/>
            <person name="Nozaki H."/>
            <person name="Yoshikawa H."/>
            <person name="Miyagishima S.Y."/>
        </authorList>
    </citation>
    <scope>NUCLEOTIDE SEQUENCE [LARGE SCALE GENOMIC DNA]</scope>
    <source>
        <strain evidence="13 14">NIES-2499</strain>
    </source>
</reference>
<dbReference type="GO" id="GO:0004252">
    <property type="term" value="F:serine-type endopeptidase activity"/>
    <property type="evidence" value="ECO:0007669"/>
    <property type="project" value="UniProtKB-UniRule"/>
</dbReference>
<dbReference type="GO" id="GO:0070012">
    <property type="term" value="F:oligopeptidase activity"/>
    <property type="evidence" value="ECO:0007669"/>
    <property type="project" value="TreeGrafter"/>
</dbReference>
<keyword evidence="8 10" id="KW-0720">Serine protease</keyword>
<dbReference type="InterPro" id="IPR051167">
    <property type="entry name" value="Prolyl_oligopep/macrocyclase"/>
</dbReference>
<keyword evidence="7 10" id="KW-0378">Hydrolase</keyword>
<dbReference type="Proteomes" id="UP000232323">
    <property type="component" value="Unassembled WGS sequence"/>
</dbReference>
<accession>A0A250X8S2</accession>
<evidence type="ECO:0000256" key="8">
    <source>
        <dbReference type="ARBA" id="ARBA00022825"/>
    </source>
</evidence>
<comment type="caution">
    <text evidence="13">The sequence shown here is derived from an EMBL/GenBank/DDBJ whole genome shotgun (WGS) entry which is preliminary data.</text>
</comment>
<evidence type="ECO:0000256" key="7">
    <source>
        <dbReference type="ARBA" id="ARBA00022801"/>
    </source>
</evidence>
<dbReference type="Pfam" id="PF02897">
    <property type="entry name" value="Peptidase_S9_N"/>
    <property type="match status" value="1"/>
</dbReference>
<dbReference type="InterPro" id="IPR001375">
    <property type="entry name" value="Peptidase_S9_cat"/>
</dbReference>
<protein>
    <recommendedName>
        <fullName evidence="4 10">Prolyl endopeptidase</fullName>
        <ecNumber evidence="10">3.4.21.-</ecNumber>
    </recommendedName>
</protein>
<feature type="domain" description="Peptidase S9 prolyl oligopeptidase catalytic" evidence="11">
    <location>
        <begin position="562"/>
        <end position="809"/>
    </location>
</feature>
<keyword evidence="5" id="KW-0963">Cytoplasm</keyword>
<evidence type="ECO:0000313" key="13">
    <source>
        <dbReference type="EMBL" id="GAX79170.1"/>
    </source>
</evidence>
<proteinExistence type="inferred from homology"/>
<keyword evidence="9" id="KW-0007">Acetylation</keyword>
<dbReference type="EMBL" id="BEGY01000039">
    <property type="protein sequence ID" value="GAX79170.1"/>
    <property type="molecule type" value="Genomic_DNA"/>
</dbReference>
<dbReference type="Gene3D" id="3.40.50.1820">
    <property type="entry name" value="alpha/beta hydrolase"/>
    <property type="match status" value="1"/>
</dbReference>
<organism evidence="13 14">
    <name type="scientific">Chlamydomonas eustigma</name>
    <dbReference type="NCBI Taxonomy" id="1157962"/>
    <lineage>
        <taxon>Eukaryota</taxon>
        <taxon>Viridiplantae</taxon>
        <taxon>Chlorophyta</taxon>
        <taxon>core chlorophytes</taxon>
        <taxon>Chlorophyceae</taxon>
        <taxon>CS clade</taxon>
        <taxon>Chlamydomonadales</taxon>
        <taxon>Chlamydomonadaceae</taxon>
        <taxon>Chlamydomonas</taxon>
    </lineage>
</organism>
<dbReference type="FunFam" id="3.40.50.1820:FF:000005">
    <property type="entry name" value="Prolyl endopeptidase"/>
    <property type="match status" value="1"/>
</dbReference>
<name>A0A250X8S2_9CHLO</name>
<keyword evidence="6 10" id="KW-0645">Protease</keyword>
<dbReference type="EC" id="3.4.21.-" evidence="10"/>
<dbReference type="OrthoDB" id="248387at2759"/>
<evidence type="ECO:0000256" key="10">
    <source>
        <dbReference type="RuleBase" id="RU368024"/>
    </source>
</evidence>
<keyword evidence="14" id="KW-1185">Reference proteome</keyword>
<dbReference type="PRINTS" id="PR00862">
    <property type="entry name" value="PROLIGOPTASE"/>
</dbReference>
<evidence type="ECO:0000256" key="5">
    <source>
        <dbReference type="ARBA" id="ARBA00022490"/>
    </source>
</evidence>
<dbReference type="InterPro" id="IPR023302">
    <property type="entry name" value="Pept_S9A_N"/>
</dbReference>
<evidence type="ECO:0000259" key="11">
    <source>
        <dbReference type="Pfam" id="PF00326"/>
    </source>
</evidence>
<evidence type="ECO:0000256" key="2">
    <source>
        <dbReference type="ARBA" id="ARBA00004496"/>
    </source>
</evidence>
<dbReference type="InterPro" id="IPR002470">
    <property type="entry name" value="Peptidase_S9A"/>
</dbReference>
<dbReference type="FunFam" id="2.130.10.120:FF:000001">
    <property type="entry name" value="Prolyl endopeptidase"/>
    <property type="match status" value="1"/>
</dbReference>
<dbReference type="InterPro" id="IPR029058">
    <property type="entry name" value="AB_hydrolase_fold"/>
</dbReference>
<comment type="subcellular location">
    <subcellularLocation>
        <location evidence="2">Cytoplasm</location>
    </subcellularLocation>
</comment>
<comment type="catalytic activity">
    <reaction evidence="1">
        <text>Hydrolysis of Pro-|-Xaa &gt;&gt; Ala-|-Xaa in oligopeptides.</text>
        <dbReference type="EC" id="3.4.21.26"/>
    </reaction>
</comment>
<evidence type="ECO:0000313" key="14">
    <source>
        <dbReference type="Proteomes" id="UP000232323"/>
    </source>
</evidence>
<dbReference type="FunFam" id="3.40.50.1820:FF:000275">
    <property type="entry name" value="Prolyl endopeptidase"/>
    <property type="match status" value="1"/>
</dbReference>
<evidence type="ECO:0000256" key="4">
    <source>
        <dbReference type="ARBA" id="ARBA00016310"/>
    </source>
</evidence>
<dbReference type="GO" id="GO:0006508">
    <property type="term" value="P:proteolysis"/>
    <property type="evidence" value="ECO:0007669"/>
    <property type="project" value="UniProtKB-KW"/>
</dbReference>
<feature type="domain" description="Peptidase S9A N-terminal" evidence="12">
    <location>
        <begin position="66"/>
        <end position="499"/>
    </location>
</feature>
<evidence type="ECO:0000256" key="9">
    <source>
        <dbReference type="ARBA" id="ARBA00022990"/>
    </source>
</evidence>
<comment type="similarity">
    <text evidence="3 10">Belongs to the peptidase S9A family.</text>
</comment>
<dbReference type="GO" id="GO:0005829">
    <property type="term" value="C:cytosol"/>
    <property type="evidence" value="ECO:0007669"/>
    <property type="project" value="TreeGrafter"/>
</dbReference>
<gene>
    <name evidence="13" type="ORF">CEUSTIGMA_g6610.t1</name>
</gene>
<dbReference type="PANTHER" id="PTHR42881:SF2">
    <property type="entry name" value="PROLYL ENDOPEPTIDASE"/>
    <property type="match status" value="1"/>
</dbReference>
<evidence type="ECO:0000256" key="1">
    <source>
        <dbReference type="ARBA" id="ARBA00001070"/>
    </source>
</evidence>
<dbReference type="Pfam" id="PF00326">
    <property type="entry name" value="Peptidase_S9"/>
    <property type="match status" value="1"/>
</dbReference>